<keyword evidence="1" id="KW-1133">Transmembrane helix</keyword>
<protein>
    <submittedName>
        <fullName evidence="3">Vancomycin resistance protein VanJ</fullName>
    </submittedName>
</protein>
<comment type="caution">
    <text evidence="3">The sequence shown here is derived from an EMBL/GenBank/DDBJ whole genome shotgun (WGS) entry which is preliminary data.</text>
</comment>
<reference evidence="3 4" key="1">
    <citation type="submission" date="2019-03" db="EMBL/GenBank/DDBJ databases">
        <title>Genomic analyses of the natural microbiome of Caenorhabditis elegans.</title>
        <authorList>
            <person name="Samuel B."/>
        </authorList>
    </citation>
    <scope>NUCLEOTIDE SEQUENCE [LARGE SCALE GENOMIC DNA]</scope>
    <source>
        <strain evidence="3 4">JUb65</strain>
    </source>
</reference>
<dbReference type="Pfam" id="PF03372">
    <property type="entry name" value="Exo_endo_phos"/>
    <property type="match status" value="1"/>
</dbReference>
<dbReference type="SUPFAM" id="SSF56219">
    <property type="entry name" value="DNase I-like"/>
    <property type="match status" value="1"/>
</dbReference>
<evidence type="ECO:0000313" key="4">
    <source>
        <dbReference type="Proteomes" id="UP000295764"/>
    </source>
</evidence>
<accession>A0A4R6DKZ2</accession>
<evidence type="ECO:0000259" key="2">
    <source>
        <dbReference type="Pfam" id="PF03372"/>
    </source>
</evidence>
<keyword evidence="1" id="KW-0472">Membrane</keyword>
<proteinExistence type="predicted"/>
<dbReference type="AlphaFoldDB" id="A0A4R6DKZ2"/>
<dbReference type="Proteomes" id="UP000295764">
    <property type="component" value="Unassembled WGS sequence"/>
</dbReference>
<dbReference type="InterPro" id="IPR036691">
    <property type="entry name" value="Endo/exonu/phosph_ase_sf"/>
</dbReference>
<dbReference type="GO" id="GO:0003824">
    <property type="term" value="F:catalytic activity"/>
    <property type="evidence" value="ECO:0007669"/>
    <property type="project" value="InterPro"/>
</dbReference>
<organism evidence="3 4">
    <name type="scientific">Curtobacterium flaccumfaciens</name>
    <dbReference type="NCBI Taxonomy" id="2035"/>
    <lineage>
        <taxon>Bacteria</taxon>
        <taxon>Bacillati</taxon>
        <taxon>Actinomycetota</taxon>
        <taxon>Actinomycetes</taxon>
        <taxon>Micrococcales</taxon>
        <taxon>Microbacteriaceae</taxon>
        <taxon>Curtobacterium</taxon>
    </lineage>
</organism>
<feature type="transmembrane region" description="Helical" evidence="1">
    <location>
        <begin position="51"/>
        <end position="71"/>
    </location>
</feature>
<evidence type="ECO:0000256" key="1">
    <source>
        <dbReference type="SAM" id="Phobius"/>
    </source>
</evidence>
<feature type="transmembrane region" description="Helical" evidence="1">
    <location>
        <begin position="26"/>
        <end position="44"/>
    </location>
</feature>
<gene>
    <name evidence="3" type="ORF">EDF64_103371</name>
</gene>
<sequence length="284" mass="29616">MLLAGIVVLVVPAVLGVLGTTGSVVGSLLPWLAVLLVPVAGIALGTRSKRLALLSVAFVAAWAFAILPGVLAPAAPGPARLSVVTENVEAANPDPAATARSIASREPDVIALEELTATSGDAVSGVLDERYPHHYRVGSVGVWSRTTLRDGEPMTLGLGWARALRVTVDTDLGDVRLYVVHMDSLRLGGEDGRPTMLASLATAVRGDDAERLVVAGDFNGGSKDPEMLPLTRMLDEGGGFGFTWPAQLPVARIDHVFVRGLDTTSSEVLPANGSDHRGLQVGLR</sequence>
<dbReference type="InterPro" id="IPR005135">
    <property type="entry name" value="Endo/exonuclease/phosphatase"/>
</dbReference>
<name>A0A4R6DKZ2_9MICO</name>
<keyword evidence="1" id="KW-0812">Transmembrane</keyword>
<feature type="domain" description="Endonuclease/exonuclease/phosphatase" evidence="2">
    <location>
        <begin position="87"/>
        <end position="276"/>
    </location>
</feature>
<evidence type="ECO:0000313" key="3">
    <source>
        <dbReference type="EMBL" id="TDN45447.1"/>
    </source>
</evidence>
<dbReference type="EMBL" id="SNVW01000003">
    <property type="protein sequence ID" value="TDN45447.1"/>
    <property type="molecule type" value="Genomic_DNA"/>
</dbReference>
<dbReference type="Gene3D" id="3.60.10.10">
    <property type="entry name" value="Endonuclease/exonuclease/phosphatase"/>
    <property type="match status" value="1"/>
</dbReference>